<sequence length="254" mass="28649">MWSLLLIPLVLFASMINAIAAKHMVTITLEEVEHPQDNNRRTVLKFDTRSLTPELTTLLATTNTLAFSNVPGEPEFENKLCKTPAREVGTHSSKEVKPAEVAQEDKPKEFYLGIGQYGTMWRRVGAGENGPVVYINNRSNRVAAVYTIHEMPKPNPIVEKWTVPVNLPKETSTGPAPPLGRPKATSSTREPYIRKPTSTRMRWAVPKPTGSRDRRKRAVPETYTIPRSPNVAQVERVSKFFALVYNFIVWMLLL</sequence>
<reference evidence="4" key="2">
    <citation type="submission" date="2012-08" db="EMBL/GenBank/DDBJ databases">
        <title>Genome sequence of Kazachstania naganishii.</title>
        <authorList>
            <person name="Gordon J.L."/>
            <person name="Armisen D."/>
            <person name="Proux-Wera E."/>
            <person name="OhEigeartaigh S.S."/>
            <person name="Byrne K.P."/>
            <person name="Wolfe K.H."/>
        </authorList>
    </citation>
    <scope>NUCLEOTIDE SEQUENCE [LARGE SCALE GENOMIC DNA]</scope>
    <source>
        <strain evidence="4">ATCC MYA-139 / BCRC 22969 / CBS 8797 / CCRC 22969 / KCTC 17520 / NBRC 10181 / NCYC 3082</strain>
    </source>
</reference>
<feature type="signal peptide" evidence="2">
    <location>
        <begin position="1"/>
        <end position="21"/>
    </location>
</feature>
<evidence type="ECO:0000313" key="4">
    <source>
        <dbReference type="Proteomes" id="UP000006310"/>
    </source>
</evidence>
<dbReference type="AlphaFoldDB" id="J7S3J4"/>
<evidence type="ECO:0000256" key="2">
    <source>
        <dbReference type="SAM" id="SignalP"/>
    </source>
</evidence>
<dbReference type="RefSeq" id="XP_022462252.1">
    <property type="nucleotide sequence ID" value="XM_022607508.1"/>
</dbReference>
<name>J7S3J4_HUIN7</name>
<accession>J7S3J4</accession>
<reference evidence="3 4" key="1">
    <citation type="journal article" date="2011" name="Proc. Natl. Acad. Sci. U.S.A.">
        <title>Evolutionary erosion of yeast sex chromosomes by mating-type switching accidents.</title>
        <authorList>
            <person name="Gordon J.L."/>
            <person name="Armisen D."/>
            <person name="Proux-Wera E."/>
            <person name="Oheigeartaigh S.S."/>
            <person name="Byrne K.P."/>
            <person name="Wolfe K.H."/>
        </authorList>
    </citation>
    <scope>NUCLEOTIDE SEQUENCE [LARGE SCALE GENOMIC DNA]</scope>
    <source>
        <strain evidence="4">ATCC MYA-139 / BCRC 22969 / CBS 8797 / CCRC 22969 / KCTC 17520 / NBRC 10181 / NCYC 3082</strain>
    </source>
</reference>
<proteinExistence type="predicted"/>
<evidence type="ECO:0000256" key="1">
    <source>
        <dbReference type="SAM" id="MobiDB-lite"/>
    </source>
</evidence>
<dbReference type="HOGENOM" id="CLU_1094443_0_0_1"/>
<dbReference type="EMBL" id="HE978314">
    <property type="protein sequence ID" value="CCK68006.1"/>
    <property type="molecule type" value="Genomic_DNA"/>
</dbReference>
<dbReference type="Proteomes" id="UP000006310">
    <property type="component" value="Chromosome 1"/>
</dbReference>
<feature type="region of interest" description="Disordered" evidence="1">
    <location>
        <begin position="169"/>
        <end position="221"/>
    </location>
</feature>
<dbReference type="GeneID" id="34523641"/>
<keyword evidence="2" id="KW-0732">Signal</keyword>
<dbReference type="KEGG" id="kng:KNAG_0A03190"/>
<evidence type="ECO:0000313" key="3">
    <source>
        <dbReference type="EMBL" id="CCK68006.1"/>
    </source>
</evidence>
<protein>
    <submittedName>
        <fullName evidence="3">Uncharacterized protein</fullName>
    </submittedName>
</protein>
<organism evidence="3 4">
    <name type="scientific">Huiozyma naganishii (strain ATCC MYA-139 / BCRC 22969 / CBS 8797 / KCTC 17520 / NBRC 10181 / NCYC 3082 / Yp74L-3)</name>
    <name type="common">Yeast</name>
    <name type="synonym">Kazachstania naganishii</name>
    <dbReference type="NCBI Taxonomy" id="1071383"/>
    <lineage>
        <taxon>Eukaryota</taxon>
        <taxon>Fungi</taxon>
        <taxon>Dikarya</taxon>
        <taxon>Ascomycota</taxon>
        <taxon>Saccharomycotina</taxon>
        <taxon>Saccharomycetes</taxon>
        <taxon>Saccharomycetales</taxon>
        <taxon>Saccharomycetaceae</taxon>
        <taxon>Huiozyma</taxon>
    </lineage>
</organism>
<gene>
    <name evidence="3" type="primary">KNAG0A03190</name>
    <name evidence="3" type="ordered locus">KNAG_0A03190</name>
</gene>
<feature type="chain" id="PRO_5003797406" evidence="2">
    <location>
        <begin position="22"/>
        <end position="254"/>
    </location>
</feature>
<keyword evidence="4" id="KW-1185">Reference proteome</keyword>